<proteinExistence type="predicted"/>
<dbReference type="EMBL" id="MHWM01000003">
    <property type="protein sequence ID" value="OHB09332.1"/>
    <property type="molecule type" value="Genomic_DNA"/>
</dbReference>
<evidence type="ECO:0000313" key="3">
    <source>
        <dbReference type="Proteomes" id="UP000177096"/>
    </source>
</evidence>
<feature type="transmembrane region" description="Helical" evidence="1">
    <location>
        <begin position="107"/>
        <end position="130"/>
    </location>
</feature>
<keyword evidence="1" id="KW-0812">Transmembrane</keyword>
<accession>A0A1G2UJI4</accession>
<dbReference type="Pfam" id="PF09997">
    <property type="entry name" value="DUF2238"/>
    <property type="match status" value="1"/>
</dbReference>
<comment type="caution">
    <text evidence="2">The sequence shown here is derived from an EMBL/GenBank/DDBJ whole genome shotgun (WGS) entry which is preliminary data.</text>
</comment>
<keyword evidence="1" id="KW-1133">Transmembrane helix</keyword>
<protein>
    <recommendedName>
        <fullName evidence="4">VanZ-like domain-containing protein</fullName>
    </recommendedName>
</protein>
<name>A0A1G2UJI4_9BACT</name>
<gene>
    <name evidence="2" type="ORF">A3I86_02475</name>
</gene>
<evidence type="ECO:0000313" key="2">
    <source>
        <dbReference type="EMBL" id="OHB09332.1"/>
    </source>
</evidence>
<organism evidence="2 3">
    <name type="scientific">Candidatus Zambryskibacteria bacterium RIFCSPLOWO2_02_FULL_39_14</name>
    <dbReference type="NCBI Taxonomy" id="1802769"/>
    <lineage>
        <taxon>Bacteria</taxon>
        <taxon>Candidatus Zambryskiibacteriota</taxon>
    </lineage>
</organism>
<reference evidence="2 3" key="1">
    <citation type="journal article" date="2016" name="Nat. Commun.">
        <title>Thousands of microbial genomes shed light on interconnected biogeochemical processes in an aquifer system.</title>
        <authorList>
            <person name="Anantharaman K."/>
            <person name="Brown C.T."/>
            <person name="Hug L.A."/>
            <person name="Sharon I."/>
            <person name="Castelle C.J."/>
            <person name="Probst A.J."/>
            <person name="Thomas B.C."/>
            <person name="Singh A."/>
            <person name="Wilkins M.J."/>
            <person name="Karaoz U."/>
            <person name="Brodie E.L."/>
            <person name="Williams K.H."/>
            <person name="Hubbard S.S."/>
            <person name="Banfield J.F."/>
        </authorList>
    </citation>
    <scope>NUCLEOTIDE SEQUENCE [LARGE SCALE GENOMIC DNA]</scope>
</reference>
<feature type="transmembrane region" description="Helical" evidence="1">
    <location>
        <begin position="7"/>
        <end position="33"/>
    </location>
</feature>
<evidence type="ECO:0008006" key="4">
    <source>
        <dbReference type="Google" id="ProtNLM"/>
    </source>
</evidence>
<keyword evidence="1" id="KW-0472">Membrane</keyword>
<dbReference type="InterPro" id="IPR014509">
    <property type="entry name" value="YjdF-like"/>
</dbReference>
<sequence>MKSYSLLYVTFALTILLGFVHFVAESLYLYWTVWWFDNIVHALAGFTLGFFIIWFLFYSSIFYKRSPTILESILNALLYVIIIGIGWEIFEYVNGITQSTEGYTLDIVHDLIADALGAILAGIIGSRGIFRTTADPTYLQS</sequence>
<dbReference type="Proteomes" id="UP000177096">
    <property type="component" value="Unassembled WGS sequence"/>
</dbReference>
<feature type="transmembrane region" description="Helical" evidence="1">
    <location>
        <begin position="39"/>
        <end position="57"/>
    </location>
</feature>
<evidence type="ECO:0000256" key="1">
    <source>
        <dbReference type="SAM" id="Phobius"/>
    </source>
</evidence>
<dbReference type="AlphaFoldDB" id="A0A1G2UJI4"/>
<feature type="transmembrane region" description="Helical" evidence="1">
    <location>
        <begin position="69"/>
        <end position="87"/>
    </location>
</feature>